<dbReference type="AlphaFoldDB" id="A0AA50CLK3"/>
<sequence length="96" mass="10642">MSRKTYAIGDHVLLRAGLSRATTGERTCRIVGVLPADHGEVQYRVRLEGENFERRIVQSDIEADDTTAGAPRTNGKREAPRAGSPWLKPLTIRTAR</sequence>
<dbReference type="RefSeq" id="WP_160870123.1">
    <property type="nucleotide sequence ID" value="NZ_CP132302.1"/>
</dbReference>
<organism evidence="1 2">
    <name type="scientific">Shinella sumterensis</name>
    <dbReference type="NCBI Taxonomy" id="1967501"/>
    <lineage>
        <taxon>Bacteria</taxon>
        <taxon>Pseudomonadati</taxon>
        <taxon>Pseudomonadota</taxon>
        <taxon>Alphaproteobacteria</taxon>
        <taxon>Hyphomicrobiales</taxon>
        <taxon>Rhizobiaceae</taxon>
        <taxon>Shinella</taxon>
    </lineage>
</organism>
<gene>
    <name evidence="1" type="ORF">Q9313_13045</name>
</gene>
<proteinExistence type="predicted"/>
<name>A0AA50CLK3_9HYPH</name>
<keyword evidence="2" id="KW-1185">Reference proteome</keyword>
<protein>
    <submittedName>
        <fullName evidence="1">Cold-shock protein</fullName>
    </submittedName>
</protein>
<dbReference type="EMBL" id="CP132302">
    <property type="protein sequence ID" value="WLR96627.1"/>
    <property type="molecule type" value="Genomic_DNA"/>
</dbReference>
<accession>A0AA50CLK3</accession>
<evidence type="ECO:0000313" key="2">
    <source>
        <dbReference type="Proteomes" id="UP001234585"/>
    </source>
</evidence>
<evidence type="ECO:0000313" key="1">
    <source>
        <dbReference type="EMBL" id="WLR96627.1"/>
    </source>
</evidence>
<reference evidence="1 2" key="1">
    <citation type="submission" date="2023-08" db="EMBL/GenBank/DDBJ databases">
        <title>Pathogen: clinical or host-associated sample.</title>
        <authorList>
            <person name="Hergert J."/>
            <person name="Casey R."/>
            <person name="Wagner J."/>
            <person name="Young E.L."/>
            <person name="Oakeson K.F."/>
        </authorList>
    </citation>
    <scope>NUCLEOTIDE SEQUENCE [LARGE SCALE GENOMIC DNA]</scope>
    <source>
        <strain evidence="1 2">1760953</strain>
    </source>
</reference>
<dbReference type="Proteomes" id="UP001234585">
    <property type="component" value="Chromosome"/>
</dbReference>